<dbReference type="RefSeq" id="WP_209747466.1">
    <property type="nucleotide sequence ID" value="NZ_JBHSMH010000001.1"/>
</dbReference>
<sequence length="151" mass="16419">MEQLISFVAHNFYFVIIVVGVIYSMFFRKSPLERKPNRMPDFGGAGRPAPQRQRPPAQRPEQTQASRPPAPREQPRPAAAPARADVPLSQAASVAAVVAPQGPQTAPQARRAQPRSPAAASSGVLSRQDLKRAIVWAEIVGPPRARKPYGK</sequence>
<keyword evidence="2" id="KW-0472">Membrane</keyword>
<name>A0ABW0LN35_9BACL</name>
<proteinExistence type="predicted"/>
<keyword evidence="2" id="KW-0812">Transmembrane</keyword>
<comment type="caution">
    <text evidence="3">The sequence shown here is derived from an EMBL/GenBank/DDBJ whole genome shotgun (WGS) entry which is preliminary data.</text>
</comment>
<keyword evidence="2" id="KW-1133">Transmembrane helix</keyword>
<keyword evidence="4" id="KW-1185">Reference proteome</keyword>
<feature type="compositionally biased region" description="Low complexity" evidence="1">
    <location>
        <begin position="76"/>
        <end position="122"/>
    </location>
</feature>
<feature type="region of interest" description="Disordered" evidence="1">
    <location>
        <begin position="33"/>
        <end position="127"/>
    </location>
</feature>
<feature type="transmembrane region" description="Helical" evidence="2">
    <location>
        <begin position="12"/>
        <end position="28"/>
    </location>
</feature>
<organism evidence="3 4">
    <name type="scientific">Cohnella suwonensis</name>
    <dbReference type="NCBI Taxonomy" id="696072"/>
    <lineage>
        <taxon>Bacteria</taxon>
        <taxon>Bacillati</taxon>
        <taxon>Bacillota</taxon>
        <taxon>Bacilli</taxon>
        <taxon>Bacillales</taxon>
        <taxon>Paenibacillaceae</taxon>
        <taxon>Cohnella</taxon>
    </lineage>
</organism>
<evidence type="ECO:0000256" key="2">
    <source>
        <dbReference type="SAM" id="Phobius"/>
    </source>
</evidence>
<gene>
    <name evidence="3" type="ORF">ACFPPD_00105</name>
</gene>
<evidence type="ECO:0000313" key="3">
    <source>
        <dbReference type="EMBL" id="MFC5467104.1"/>
    </source>
</evidence>
<evidence type="ECO:0000313" key="4">
    <source>
        <dbReference type="Proteomes" id="UP001596105"/>
    </source>
</evidence>
<accession>A0ABW0LN35</accession>
<dbReference type="Proteomes" id="UP001596105">
    <property type="component" value="Unassembled WGS sequence"/>
</dbReference>
<reference evidence="4" key="1">
    <citation type="journal article" date="2019" name="Int. J. Syst. Evol. Microbiol.">
        <title>The Global Catalogue of Microorganisms (GCM) 10K type strain sequencing project: providing services to taxonomists for standard genome sequencing and annotation.</title>
        <authorList>
            <consortium name="The Broad Institute Genomics Platform"/>
            <consortium name="The Broad Institute Genome Sequencing Center for Infectious Disease"/>
            <person name="Wu L."/>
            <person name="Ma J."/>
        </authorList>
    </citation>
    <scope>NUCLEOTIDE SEQUENCE [LARGE SCALE GENOMIC DNA]</scope>
    <source>
        <strain evidence="4">CCUG 57113</strain>
    </source>
</reference>
<dbReference type="EMBL" id="JBHSMH010000001">
    <property type="protein sequence ID" value="MFC5467104.1"/>
    <property type="molecule type" value="Genomic_DNA"/>
</dbReference>
<protein>
    <submittedName>
        <fullName evidence="3">Uncharacterized protein</fullName>
    </submittedName>
</protein>
<feature type="compositionally biased region" description="Low complexity" evidence="1">
    <location>
        <begin position="47"/>
        <end position="60"/>
    </location>
</feature>
<evidence type="ECO:0000256" key="1">
    <source>
        <dbReference type="SAM" id="MobiDB-lite"/>
    </source>
</evidence>